<feature type="transmembrane region" description="Helical" evidence="8">
    <location>
        <begin position="355"/>
        <end position="372"/>
    </location>
</feature>
<dbReference type="InterPro" id="IPR005828">
    <property type="entry name" value="MFS_sugar_transport-like"/>
</dbReference>
<reference evidence="10" key="1">
    <citation type="journal article" date="2020" name="Stud. Mycol.">
        <title>101 Dothideomycetes genomes: a test case for predicting lifestyles and emergence of pathogens.</title>
        <authorList>
            <person name="Haridas S."/>
            <person name="Albert R."/>
            <person name="Binder M."/>
            <person name="Bloem J."/>
            <person name="Labutti K."/>
            <person name="Salamov A."/>
            <person name="Andreopoulos B."/>
            <person name="Baker S."/>
            <person name="Barry K."/>
            <person name="Bills G."/>
            <person name="Bluhm B."/>
            <person name="Cannon C."/>
            <person name="Castanera R."/>
            <person name="Culley D."/>
            <person name="Daum C."/>
            <person name="Ezra D."/>
            <person name="Gonzalez J."/>
            <person name="Henrissat B."/>
            <person name="Kuo A."/>
            <person name="Liang C."/>
            <person name="Lipzen A."/>
            <person name="Lutzoni F."/>
            <person name="Magnuson J."/>
            <person name="Mondo S."/>
            <person name="Nolan M."/>
            <person name="Ohm R."/>
            <person name="Pangilinan J."/>
            <person name="Park H.-J."/>
            <person name="Ramirez L."/>
            <person name="Alfaro M."/>
            <person name="Sun H."/>
            <person name="Tritt A."/>
            <person name="Yoshinaga Y."/>
            <person name="Zwiers L.-H."/>
            <person name="Turgeon B."/>
            <person name="Goodwin S."/>
            <person name="Spatafora J."/>
            <person name="Crous P."/>
            <person name="Grigoriev I."/>
        </authorList>
    </citation>
    <scope>NUCLEOTIDE SEQUENCE</scope>
    <source>
        <strain evidence="10">CBS 269.34</strain>
    </source>
</reference>
<dbReference type="OrthoDB" id="6612291at2759"/>
<dbReference type="InterPro" id="IPR020846">
    <property type="entry name" value="MFS_dom"/>
</dbReference>
<evidence type="ECO:0000256" key="2">
    <source>
        <dbReference type="ARBA" id="ARBA00010992"/>
    </source>
</evidence>
<evidence type="ECO:0000256" key="4">
    <source>
        <dbReference type="ARBA" id="ARBA00022692"/>
    </source>
</evidence>
<dbReference type="NCBIfam" id="TIGR00879">
    <property type="entry name" value="SP"/>
    <property type="match status" value="1"/>
</dbReference>
<dbReference type="InterPro" id="IPR036259">
    <property type="entry name" value="MFS_trans_sf"/>
</dbReference>
<feature type="transmembrane region" description="Helical" evidence="8">
    <location>
        <begin position="328"/>
        <end position="348"/>
    </location>
</feature>
<dbReference type="Pfam" id="PF00083">
    <property type="entry name" value="Sugar_tr"/>
    <property type="match status" value="1"/>
</dbReference>
<comment type="subcellular location">
    <subcellularLocation>
        <location evidence="1">Membrane</location>
        <topology evidence="1">Multi-pass membrane protein</topology>
    </subcellularLocation>
</comment>
<feature type="transmembrane region" description="Helical" evidence="8">
    <location>
        <begin position="111"/>
        <end position="131"/>
    </location>
</feature>
<dbReference type="PANTHER" id="PTHR48022:SF30">
    <property type="entry name" value="MAJOR FACILITATOR SUPERFAMILY (MFS) PROFILE DOMAIN-CONTAINING PROTEIN"/>
    <property type="match status" value="1"/>
</dbReference>
<dbReference type="GO" id="GO:0005351">
    <property type="term" value="F:carbohydrate:proton symporter activity"/>
    <property type="evidence" value="ECO:0007669"/>
    <property type="project" value="TreeGrafter"/>
</dbReference>
<dbReference type="InterPro" id="IPR003663">
    <property type="entry name" value="Sugar/inositol_transpt"/>
</dbReference>
<keyword evidence="4 8" id="KW-0812">Transmembrane</keyword>
<keyword evidence="3 7" id="KW-0813">Transport</keyword>
<protein>
    <submittedName>
        <fullName evidence="10">General substrate transporter</fullName>
    </submittedName>
</protein>
<dbReference type="GO" id="GO:0016020">
    <property type="term" value="C:membrane"/>
    <property type="evidence" value="ECO:0007669"/>
    <property type="project" value="UniProtKB-SubCell"/>
</dbReference>
<comment type="similarity">
    <text evidence="2 7">Belongs to the major facilitator superfamily. Sugar transporter (TC 2.A.1.1) family.</text>
</comment>
<name>A0A6A6R7Q2_9PEZI</name>
<dbReference type="PROSITE" id="PS00217">
    <property type="entry name" value="SUGAR_TRANSPORT_2"/>
    <property type="match status" value="1"/>
</dbReference>
<evidence type="ECO:0000256" key="8">
    <source>
        <dbReference type="SAM" id="Phobius"/>
    </source>
</evidence>
<accession>A0A6A6R7Q2</accession>
<feature type="domain" description="Major facilitator superfamily (MFS) profile" evidence="9">
    <location>
        <begin position="41"/>
        <end position="479"/>
    </location>
</feature>
<dbReference type="EMBL" id="MU004183">
    <property type="protein sequence ID" value="KAF2500414.1"/>
    <property type="molecule type" value="Genomic_DNA"/>
</dbReference>
<feature type="transmembrane region" description="Helical" evidence="8">
    <location>
        <begin position="456"/>
        <end position="475"/>
    </location>
</feature>
<organism evidence="10 11">
    <name type="scientific">Lophium mytilinum</name>
    <dbReference type="NCBI Taxonomy" id="390894"/>
    <lineage>
        <taxon>Eukaryota</taxon>
        <taxon>Fungi</taxon>
        <taxon>Dikarya</taxon>
        <taxon>Ascomycota</taxon>
        <taxon>Pezizomycotina</taxon>
        <taxon>Dothideomycetes</taxon>
        <taxon>Pleosporomycetidae</taxon>
        <taxon>Mytilinidiales</taxon>
        <taxon>Mytilinidiaceae</taxon>
        <taxon>Lophium</taxon>
    </lineage>
</organism>
<dbReference type="InterPro" id="IPR005829">
    <property type="entry name" value="Sugar_transporter_CS"/>
</dbReference>
<keyword evidence="5 8" id="KW-1133">Transmembrane helix</keyword>
<evidence type="ECO:0000256" key="3">
    <source>
        <dbReference type="ARBA" id="ARBA00022448"/>
    </source>
</evidence>
<proteinExistence type="inferred from homology"/>
<feature type="transmembrane region" description="Helical" evidence="8">
    <location>
        <begin position="291"/>
        <end position="316"/>
    </location>
</feature>
<keyword evidence="11" id="KW-1185">Reference proteome</keyword>
<dbReference type="Proteomes" id="UP000799750">
    <property type="component" value="Unassembled WGS sequence"/>
</dbReference>
<dbReference type="SUPFAM" id="SSF103473">
    <property type="entry name" value="MFS general substrate transporter"/>
    <property type="match status" value="1"/>
</dbReference>
<feature type="transmembrane region" description="Helical" evidence="8">
    <location>
        <begin position="137"/>
        <end position="157"/>
    </location>
</feature>
<keyword evidence="6 8" id="KW-0472">Membrane</keyword>
<evidence type="ECO:0000259" key="9">
    <source>
        <dbReference type="PROSITE" id="PS50850"/>
    </source>
</evidence>
<evidence type="ECO:0000256" key="5">
    <source>
        <dbReference type="ARBA" id="ARBA00022989"/>
    </source>
</evidence>
<feature type="transmembrane region" description="Helical" evidence="8">
    <location>
        <begin position="80"/>
        <end position="99"/>
    </location>
</feature>
<feature type="transmembrane region" description="Helical" evidence="8">
    <location>
        <begin position="39"/>
        <end position="60"/>
    </location>
</feature>
<dbReference type="AlphaFoldDB" id="A0A6A6R7Q2"/>
<evidence type="ECO:0000256" key="1">
    <source>
        <dbReference type="ARBA" id="ARBA00004141"/>
    </source>
</evidence>
<sequence>MGHSEESPRGQAANHDARSEVSEAGDALLHSKRPSRRNFMIILVSAISSFCFGYGNNAGGGCYAQETFVRKFLSGSNADALIDAMNAIFLAGGFIGTILQSFVSDKLGRRFCTEMAAILMVISGVLSAASVNPAMFIVARGIGGISGGIILANTPVYMSEIAPAHIRGLLVGMHATTVLSGYVLSAVLAVAFNFVTSDIQWRLQFIMLTIFSLIFAVSVLFIPESPRWLVEQDRVDEARNIMEKLHRTKADPTAILARVEIVQIQAQVDFERDLPHSYWYILSNAHLRKRAYCSIITFAMVQSTGLVVIFNLTPILFGNLGFNNVQQLGLSTVWVTIGAIGAATNAFLADRVGRVKLLVTGGYLLTINMAIQCALQKTYLHSTYKPGINASVAFFFIFILFYSTCCDCVVYVYNAEIWPTHLRSKGVTFGVGSYFLFGIAYSGPAAQAFKSIGWKYYLVFICVTFVTATLILFTFPETKGLSLEEVNVKFGDSVEMTLRDIQLDDMLDDSKPTVERTEVETVE</sequence>
<dbReference type="PROSITE" id="PS50850">
    <property type="entry name" value="MFS"/>
    <property type="match status" value="1"/>
</dbReference>
<evidence type="ECO:0000313" key="10">
    <source>
        <dbReference type="EMBL" id="KAF2500414.1"/>
    </source>
</evidence>
<gene>
    <name evidence="10" type="ORF">BU16DRAFT_602246</name>
</gene>
<feature type="transmembrane region" description="Helical" evidence="8">
    <location>
        <begin position="201"/>
        <end position="222"/>
    </location>
</feature>
<feature type="transmembrane region" description="Helical" evidence="8">
    <location>
        <begin position="169"/>
        <end position="195"/>
    </location>
</feature>
<dbReference type="Gene3D" id="1.20.1250.20">
    <property type="entry name" value="MFS general substrate transporter like domains"/>
    <property type="match status" value="1"/>
</dbReference>
<dbReference type="InterPro" id="IPR050360">
    <property type="entry name" value="MFS_Sugar_Transporters"/>
</dbReference>
<feature type="transmembrane region" description="Helical" evidence="8">
    <location>
        <begin position="426"/>
        <end position="444"/>
    </location>
</feature>
<evidence type="ECO:0000256" key="6">
    <source>
        <dbReference type="ARBA" id="ARBA00023136"/>
    </source>
</evidence>
<feature type="transmembrane region" description="Helical" evidence="8">
    <location>
        <begin position="392"/>
        <end position="414"/>
    </location>
</feature>
<evidence type="ECO:0000313" key="11">
    <source>
        <dbReference type="Proteomes" id="UP000799750"/>
    </source>
</evidence>
<evidence type="ECO:0000256" key="7">
    <source>
        <dbReference type="RuleBase" id="RU003346"/>
    </source>
</evidence>
<dbReference type="PANTHER" id="PTHR48022">
    <property type="entry name" value="PLASTIDIC GLUCOSE TRANSPORTER 4"/>
    <property type="match status" value="1"/>
</dbReference>